<keyword evidence="11" id="KW-1185">Reference proteome</keyword>
<accession>A0A7J7JBP8</accession>
<dbReference type="OrthoDB" id="3639251at2759"/>
<evidence type="ECO:0000256" key="5">
    <source>
        <dbReference type="ARBA" id="ARBA00023136"/>
    </source>
</evidence>
<evidence type="ECO:0000256" key="2">
    <source>
        <dbReference type="ARBA" id="ARBA00022448"/>
    </source>
</evidence>
<evidence type="ECO:0000256" key="4">
    <source>
        <dbReference type="ARBA" id="ARBA00022989"/>
    </source>
</evidence>
<dbReference type="InterPro" id="IPR044770">
    <property type="entry name" value="MFS_spinster-like"/>
</dbReference>
<dbReference type="InterPro" id="IPR036259">
    <property type="entry name" value="MFS_trans_sf"/>
</dbReference>
<evidence type="ECO:0000256" key="3">
    <source>
        <dbReference type="ARBA" id="ARBA00022692"/>
    </source>
</evidence>
<organism evidence="10 11">
    <name type="scientific">Bugula neritina</name>
    <name type="common">Brown bryozoan</name>
    <name type="synonym">Sertularia neritina</name>
    <dbReference type="NCBI Taxonomy" id="10212"/>
    <lineage>
        <taxon>Eukaryota</taxon>
        <taxon>Metazoa</taxon>
        <taxon>Spiralia</taxon>
        <taxon>Lophotrochozoa</taxon>
        <taxon>Bryozoa</taxon>
        <taxon>Gymnolaemata</taxon>
        <taxon>Cheilostomatida</taxon>
        <taxon>Flustrina</taxon>
        <taxon>Buguloidea</taxon>
        <taxon>Bugulidae</taxon>
        <taxon>Bugula</taxon>
    </lineage>
</organism>
<dbReference type="EMBL" id="VXIV02002725">
    <property type="protein sequence ID" value="KAF6023363.1"/>
    <property type="molecule type" value="Genomic_DNA"/>
</dbReference>
<gene>
    <name evidence="10" type="ORF">EB796_018320</name>
</gene>
<dbReference type="InterPro" id="IPR011701">
    <property type="entry name" value="MFS"/>
</dbReference>
<sequence>MAFLDFLRSLTPYKCYVLLLCLLAYLLNQLDRYLLPVMSKHIAHDIHYGDMGCLDRDGYFNSSITDDKYCSHISTKSACESGFYFGGNESVCEWDYTGQGIEYQLIAGPVFIVVYTLCGIFIGYLTSIFKKKNLLAFFLLVWSVFTALSGTCNTYWQLALTRFGLGIGEAGCTPFAAVIIAEMFDTELRGSAMGIYNFGIYFGYSMSYAFGNFLYDANIMDEGWRWVFYISSMMALPVAALLFITVKESPPSSSTPVSNDDDEDDCPLLEEDPQPTQPSWSEKLKELFFAFLSPPLLMLCLAGSIRNAGGYTWAVNTQLFFESQHQTSEQIGSYMSWIPLVGGSVGAFFGGFISDRVVKRRGIPARMAVLMISQICAAPFALMALLLPAPACYIMLLPSNIIGEMWIGVCLTCVLELVPEKLRGASVGYYLFIITNIGGNIPLLLPPLKTLFAHVGADVALRNALIILFPGMYLASSVLFLLTIFIYKVWNNRQSRLRSNTSTDTNV</sequence>
<name>A0A7J7JBP8_BUGNE</name>
<reference evidence="10" key="1">
    <citation type="submission" date="2020-06" db="EMBL/GenBank/DDBJ databases">
        <title>Draft genome of Bugula neritina, a colonial animal packing powerful symbionts and potential medicines.</title>
        <authorList>
            <person name="Rayko M."/>
        </authorList>
    </citation>
    <scope>NUCLEOTIDE SEQUENCE [LARGE SCALE GENOMIC DNA]</scope>
    <source>
        <strain evidence="10">Kwan_BN1</strain>
    </source>
</reference>
<evidence type="ECO:0000256" key="7">
    <source>
        <dbReference type="SAM" id="MobiDB-lite"/>
    </source>
</evidence>
<feature type="transmembrane region" description="Helical" evidence="8">
    <location>
        <begin position="393"/>
        <end position="415"/>
    </location>
</feature>
<feature type="transmembrane region" description="Helical" evidence="8">
    <location>
        <begin position="427"/>
        <end position="445"/>
    </location>
</feature>
<keyword evidence="2" id="KW-0813">Transport</keyword>
<feature type="transmembrane region" description="Helical" evidence="8">
    <location>
        <begin position="226"/>
        <end position="246"/>
    </location>
</feature>
<dbReference type="GO" id="GO:0022857">
    <property type="term" value="F:transmembrane transporter activity"/>
    <property type="evidence" value="ECO:0007669"/>
    <property type="project" value="InterPro"/>
</dbReference>
<protein>
    <recommendedName>
        <fullName evidence="9">Major facilitator superfamily (MFS) profile domain-containing protein</fullName>
    </recommendedName>
</protein>
<keyword evidence="5 8" id="KW-0472">Membrane</keyword>
<feature type="transmembrane region" description="Helical" evidence="8">
    <location>
        <begin position="465"/>
        <end position="490"/>
    </location>
</feature>
<dbReference type="GO" id="GO:0016020">
    <property type="term" value="C:membrane"/>
    <property type="evidence" value="ECO:0007669"/>
    <property type="project" value="UniProtKB-SubCell"/>
</dbReference>
<feature type="transmembrane region" description="Helical" evidence="8">
    <location>
        <begin position="334"/>
        <end position="353"/>
    </location>
</feature>
<dbReference type="AlphaFoldDB" id="A0A7J7JBP8"/>
<feature type="transmembrane region" description="Helical" evidence="8">
    <location>
        <begin position="103"/>
        <end position="122"/>
    </location>
</feature>
<feature type="transmembrane region" description="Helical" evidence="8">
    <location>
        <begin position="12"/>
        <end position="30"/>
    </location>
</feature>
<evidence type="ECO:0000313" key="10">
    <source>
        <dbReference type="EMBL" id="KAF6023363.1"/>
    </source>
</evidence>
<comment type="similarity">
    <text evidence="6">Belongs to the major facilitator superfamily. Spinster (TC 2.A.1.49) family.</text>
</comment>
<dbReference type="PANTHER" id="PTHR23505">
    <property type="entry name" value="SPINSTER"/>
    <property type="match status" value="1"/>
</dbReference>
<feature type="transmembrane region" description="Helical" evidence="8">
    <location>
        <begin position="193"/>
        <end position="214"/>
    </location>
</feature>
<dbReference type="Proteomes" id="UP000593567">
    <property type="component" value="Unassembled WGS sequence"/>
</dbReference>
<dbReference type="Gene3D" id="1.20.1250.20">
    <property type="entry name" value="MFS general substrate transporter like domains"/>
    <property type="match status" value="1"/>
</dbReference>
<evidence type="ECO:0000313" key="11">
    <source>
        <dbReference type="Proteomes" id="UP000593567"/>
    </source>
</evidence>
<dbReference type="Pfam" id="PF07690">
    <property type="entry name" value="MFS_1"/>
    <property type="match status" value="1"/>
</dbReference>
<evidence type="ECO:0000259" key="9">
    <source>
        <dbReference type="PROSITE" id="PS50850"/>
    </source>
</evidence>
<keyword evidence="3 8" id="KW-0812">Transmembrane</keyword>
<feature type="transmembrane region" description="Helical" evidence="8">
    <location>
        <begin position="134"/>
        <end position="156"/>
    </location>
</feature>
<dbReference type="PROSITE" id="PS50850">
    <property type="entry name" value="MFS"/>
    <property type="match status" value="1"/>
</dbReference>
<evidence type="ECO:0000256" key="1">
    <source>
        <dbReference type="ARBA" id="ARBA00004141"/>
    </source>
</evidence>
<feature type="region of interest" description="Disordered" evidence="7">
    <location>
        <begin position="249"/>
        <end position="279"/>
    </location>
</feature>
<feature type="compositionally biased region" description="Acidic residues" evidence="7">
    <location>
        <begin position="259"/>
        <end position="273"/>
    </location>
</feature>
<comment type="subcellular location">
    <subcellularLocation>
        <location evidence="1">Membrane</location>
        <topology evidence="1">Multi-pass membrane protein</topology>
    </subcellularLocation>
</comment>
<keyword evidence="4 8" id="KW-1133">Transmembrane helix</keyword>
<dbReference type="PANTHER" id="PTHR23505:SF79">
    <property type="entry name" value="PROTEIN SPINSTER"/>
    <property type="match status" value="1"/>
</dbReference>
<comment type="caution">
    <text evidence="10">The sequence shown here is derived from an EMBL/GenBank/DDBJ whole genome shotgun (WGS) entry which is preliminary data.</text>
</comment>
<dbReference type="InterPro" id="IPR020846">
    <property type="entry name" value="MFS_dom"/>
</dbReference>
<evidence type="ECO:0000256" key="8">
    <source>
        <dbReference type="SAM" id="Phobius"/>
    </source>
</evidence>
<proteinExistence type="inferred from homology"/>
<dbReference type="SUPFAM" id="SSF103473">
    <property type="entry name" value="MFS general substrate transporter"/>
    <property type="match status" value="1"/>
</dbReference>
<evidence type="ECO:0000256" key="6">
    <source>
        <dbReference type="ARBA" id="ARBA00024338"/>
    </source>
</evidence>
<feature type="domain" description="Major facilitator superfamily (MFS) profile" evidence="9">
    <location>
        <begin position="17"/>
        <end position="488"/>
    </location>
</feature>
<feature type="transmembrane region" description="Helical" evidence="8">
    <location>
        <begin position="365"/>
        <end position="387"/>
    </location>
</feature>